<dbReference type="RefSeq" id="WP_189005181.1">
    <property type="nucleotide sequence ID" value="NZ_BMOD01000017.1"/>
</dbReference>
<dbReference type="Proteomes" id="UP000632222">
    <property type="component" value="Unassembled WGS sequence"/>
</dbReference>
<name>A0ABQ2D6V5_9DEIO</name>
<evidence type="ECO:0000313" key="1">
    <source>
        <dbReference type="EMBL" id="GGJ47519.1"/>
    </source>
</evidence>
<organism evidence="1 2">
    <name type="scientific">Deinococcus roseus</name>
    <dbReference type="NCBI Taxonomy" id="392414"/>
    <lineage>
        <taxon>Bacteria</taxon>
        <taxon>Thermotogati</taxon>
        <taxon>Deinococcota</taxon>
        <taxon>Deinococci</taxon>
        <taxon>Deinococcales</taxon>
        <taxon>Deinococcaceae</taxon>
        <taxon>Deinococcus</taxon>
    </lineage>
</organism>
<keyword evidence="2" id="KW-1185">Reference proteome</keyword>
<proteinExistence type="predicted"/>
<protein>
    <submittedName>
        <fullName evidence="1">Uncharacterized protein</fullName>
    </submittedName>
</protein>
<reference evidence="2" key="1">
    <citation type="journal article" date="2019" name="Int. J. Syst. Evol. Microbiol.">
        <title>The Global Catalogue of Microorganisms (GCM) 10K type strain sequencing project: providing services to taxonomists for standard genome sequencing and annotation.</title>
        <authorList>
            <consortium name="The Broad Institute Genomics Platform"/>
            <consortium name="The Broad Institute Genome Sequencing Center for Infectious Disease"/>
            <person name="Wu L."/>
            <person name="Ma J."/>
        </authorList>
    </citation>
    <scope>NUCLEOTIDE SEQUENCE [LARGE SCALE GENOMIC DNA]</scope>
    <source>
        <strain evidence="2">JCM 14370</strain>
    </source>
</reference>
<evidence type="ECO:0000313" key="2">
    <source>
        <dbReference type="Proteomes" id="UP000632222"/>
    </source>
</evidence>
<gene>
    <name evidence="1" type="ORF">GCM10008938_36880</name>
</gene>
<sequence length="216" mass="24800">MTLLWEQHWQALQETRLWCEQHLLDHTLNQAEEPEVRVIPLDNHRSMTYSVSLQNCLRSAVLRPQNYPEDWGYLVLNAPEIETLLKKRRTLLNAAGEPTLRGRILCVGEETDTYMGEGVPASKGFIDEIYMPPWDTWFAYLPGEKASEGVLLAWIPERLVEQVQTALEAAATQPLMWLDELHNLEEWGGREGQQVLVREAHGALQHRLLEHEGEGS</sequence>
<accession>A0ABQ2D6V5</accession>
<comment type="caution">
    <text evidence="1">The sequence shown here is derived from an EMBL/GenBank/DDBJ whole genome shotgun (WGS) entry which is preliminary data.</text>
</comment>
<dbReference type="EMBL" id="BMOD01000017">
    <property type="protein sequence ID" value="GGJ47519.1"/>
    <property type="molecule type" value="Genomic_DNA"/>
</dbReference>